<name>A0A839YZR3_9SPHN</name>
<gene>
    <name evidence="1" type="ORF">FHS50_001671</name>
</gene>
<organism evidence="1 2">
    <name type="scientific">Sphingomicrobium lutaoense</name>
    <dbReference type="NCBI Taxonomy" id="515949"/>
    <lineage>
        <taxon>Bacteria</taxon>
        <taxon>Pseudomonadati</taxon>
        <taxon>Pseudomonadota</taxon>
        <taxon>Alphaproteobacteria</taxon>
        <taxon>Sphingomonadales</taxon>
        <taxon>Sphingomonadaceae</taxon>
        <taxon>Sphingomicrobium</taxon>
    </lineage>
</organism>
<accession>A0A839YZR3</accession>
<protein>
    <recommendedName>
        <fullName evidence="3">Anti-sigma factor</fullName>
    </recommendedName>
</protein>
<dbReference type="Proteomes" id="UP000578569">
    <property type="component" value="Unassembled WGS sequence"/>
</dbReference>
<dbReference type="AlphaFoldDB" id="A0A839YZR3"/>
<dbReference type="EMBL" id="JACICF010000002">
    <property type="protein sequence ID" value="MBB3764609.1"/>
    <property type="molecule type" value="Genomic_DNA"/>
</dbReference>
<keyword evidence="2" id="KW-1185">Reference proteome</keyword>
<evidence type="ECO:0000313" key="2">
    <source>
        <dbReference type="Proteomes" id="UP000578569"/>
    </source>
</evidence>
<dbReference type="RefSeq" id="WP_183933998.1">
    <property type="nucleotide sequence ID" value="NZ_JACICF010000002.1"/>
</dbReference>
<sequence length="228" mass="24093">MRKTMTEEEEFFAWLDGELDGETARRVAARVAADPELQALAADHRALGANLRTAFAPLMEATPPPLRKKPPVAANDNRGWLRGGAVAASLALAVLLGLQLGQGGEGAIAVEQDGRMIAAASLDEALDTKLASLPDGDVRIGLTFHDRDGRTCRSFEAPAASGVACHEGGDWALEGMFAREGEDSGDYRMASGPDPRLGALVDGLIEGEAFDADAERAARDNGWQARAR</sequence>
<proteinExistence type="predicted"/>
<evidence type="ECO:0008006" key="3">
    <source>
        <dbReference type="Google" id="ProtNLM"/>
    </source>
</evidence>
<evidence type="ECO:0000313" key="1">
    <source>
        <dbReference type="EMBL" id="MBB3764609.1"/>
    </source>
</evidence>
<reference evidence="1 2" key="1">
    <citation type="submission" date="2020-08" db="EMBL/GenBank/DDBJ databases">
        <title>Genomic Encyclopedia of Type Strains, Phase IV (KMG-IV): sequencing the most valuable type-strain genomes for metagenomic binning, comparative biology and taxonomic classification.</title>
        <authorList>
            <person name="Goeker M."/>
        </authorList>
    </citation>
    <scope>NUCLEOTIDE SEQUENCE [LARGE SCALE GENOMIC DNA]</scope>
    <source>
        <strain evidence="1 2">DSM 24194</strain>
    </source>
</reference>
<comment type="caution">
    <text evidence="1">The sequence shown here is derived from an EMBL/GenBank/DDBJ whole genome shotgun (WGS) entry which is preliminary data.</text>
</comment>